<evidence type="ECO:0000313" key="2">
    <source>
        <dbReference type="EMBL" id="KAJ8789937.1"/>
    </source>
</evidence>
<reference evidence="2 3" key="1">
    <citation type="submission" date="2022-11" db="EMBL/GenBank/DDBJ databases">
        <title>Whole genome sequence of Eschrichtius robustus ER-17-0199.</title>
        <authorList>
            <person name="Bruniche-Olsen A."/>
            <person name="Black A.N."/>
            <person name="Fields C.J."/>
            <person name="Walden K."/>
            <person name="Dewoody J.A."/>
        </authorList>
    </citation>
    <scope>NUCLEOTIDE SEQUENCE [LARGE SCALE GENOMIC DNA]</scope>
    <source>
        <strain evidence="2">ER-17-0199</strain>
        <tissue evidence="2">Blubber</tissue>
    </source>
</reference>
<gene>
    <name evidence="2" type="ORF">J1605_021635</name>
</gene>
<dbReference type="AlphaFoldDB" id="A0AB34HFK2"/>
<protein>
    <submittedName>
        <fullName evidence="2">Uncharacterized protein</fullName>
    </submittedName>
</protein>
<feature type="region of interest" description="Disordered" evidence="1">
    <location>
        <begin position="1"/>
        <end position="66"/>
    </location>
</feature>
<dbReference type="EMBL" id="JAIQCJ010001387">
    <property type="protein sequence ID" value="KAJ8789937.1"/>
    <property type="molecule type" value="Genomic_DNA"/>
</dbReference>
<organism evidence="2 3">
    <name type="scientific">Eschrichtius robustus</name>
    <name type="common">California gray whale</name>
    <name type="synonym">Eschrichtius gibbosus</name>
    <dbReference type="NCBI Taxonomy" id="9764"/>
    <lineage>
        <taxon>Eukaryota</taxon>
        <taxon>Metazoa</taxon>
        <taxon>Chordata</taxon>
        <taxon>Craniata</taxon>
        <taxon>Vertebrata</taxon>
        <taxon>Euteleostomi</taxon>
        <taxon>Mammalia</taxon>
        <taxon>Eutheria</taxon>
        <taxon>Laurasiatheria</taxon>
        <taxon>Artiodactyla</taxon>
        <taxon>Whippomorpha</taxon>
        <taxon>Cetacea</taxon>
        <taxon>Mysticeti</taxon>
        <taxon>Eschrichtiidae</taxon>
        <taxon>Eschrichtius</taxon>
    </lineage>
</organism>
<proteinExistence type="predicted"/>
<sequence>MGGKRGESESQKPREVNISRRESRGKPPPTLPVAPAGAGSPTQPRLLRAPGADTGRGHTPPRPSARGHVICQFAEIGGEDGRWLSLLTAPAAKRALSARAVDAVLGPGSETVGVVVGGEGPWWGV</sequence>
<comment type="caution">
    <text evidence="2">The sequence shown here is derived from an EMBL/GenBank/DDBJ whole genome shotgun (WGS) entry which is preliminary data.</text>
</comment>
<accession>A0AB34HFK2</accession>
<dbReference type="Proteomes" id="UP001159641">
    <property type="component" value="Unassembled WGS sequence"/>
</dbReference>
<keyword evidence="3" id="KW-1185">Reference proteome</keyword>
<name>A0AB34HFK2_ESCRO</name>
<evidence type="ECO:0000256" key="1">
    <source>
        <dbReference type="SAM" id="MobiDB-lite"/>
    </source>
</evidence>
<evidence type="ECO:0000313" key="3">
    <source>
        <dbReference type="Proteomes" id="UP001159641"/>
    </source>
</evidence>
<feature type="compositionally biased region" description="Basic and acidic residues" evidence="1">
    <location>
        <begin position="1"/>
        <end position="25"/>
    </location>
</feature>